<evidence type="ECO:0000313" key="4">
    <source>
        <dbReference type="Proteomes" id="UP001172702"/>
    </source>
</evidence>
<reference evidence="1 4" key="2">
    <citation type="submission" date="2023-07" db="EMBL/GenBank/DDBJ databases">
        <title>Strategy for survival of the halotoleranting strain Dietzia MX2 from the Yakshinskoe mineral salts deposit.</title>
        <authorList>
            <person name="Kharitonova M.A."/>
            <person name="Kupriyanova-Ashina F.G."/>
            <person name="Shakirov T.R."/>
            <person name="Vafina M.S."/>
            <person name="Ilinskaya O.N."/>
        </authorList>
    </citation>
    <scope>NUCLEOTIDE SEQUENCE [LARGE SCALE GENOMIC DNA]</scope>
    <source>
        <strain evidence="1 4">MX2</strain>
    </source>
</reference>
<name>A0A365P918_9ACTN</name>
<evidence type="ECO:0000313" key="1">
    <source>
        <dbReference type="EMBL" id="MDN4507368.1"/>
    </source>
</evidence>
<gene>
    <name evidence="2" type="ORF">DQ226_11145</name>
    <name evidence="1" type="ORF">QYF62_15075</name>
</gene>
<dbReference type="EMBL" id="QNTT01000028">
    <property type="protein sequence ID" value="RBA33948.1"/>
    <property type="molecule type" value="Genomic_DNA"/>
</dbReference>
<dbReference type="GeneID" id="36309010"/>
<sequence length="209" mass="23073">MTPRPIMDAGPGLNFFASHSERLLFGTLGSLCVPETVAREMRQKATHPRFEAAGRVMSKLTPKYLEVLSDDETDQLVRAVTRISGTPFAQRIRRSRDLGETMVIAHAAVAAESGSDVLVLIDDRDGRERASRESDRLRRLRHSGQSVGSINLISTLTVLERAAGGQFLPDKRALRDLYAKLRPLDDGLPPLNSTRLLALPCWTKISGDE</sequence>
<dbReference type="RefSeq" id="WP_067716090.1">
    <property type="nucleotide sequence ID" value="NZ_JAPWIO010000025.1"/>
</dbReference>
<reference evidence="2 3" key="1">
    <citation type="submission" date="2018-06" db="EMBL/GenBank/DDBJ databases">
        <title>Whole genome sequencing of four bacterial strains from South Shetland trench revealing bio-synthetic gene clusters.</title>
        <authorList>
            <person name="Abdel-Mageed W.M."/>
            <person name="Lehri B."/>
            <person name="Jarmusch S.A."/>
            <person name="Miranda K."/>
            <person name="Goodfellow M."/>
            <person name="Jaspars M."/>
            <person name="Karlyshev A.V."/>
        </authorList>
    </citation>
    <scope>NUCLEOTIDE SEQUENCE [LARGE SCALE GENOMIC DNA]</scope>
    <source>
        <strain evidence="2 3">SST1</strain>
    </source>
</reference>
<proteinExistence type="predicted"/>
<dbReference type="AlphaFoldDB" id="A0A365P918"/>
<protein>
    <recommendedName>
        <fullName evidence="5">PIN domain-containing protein</fullName>
    </recommendedName>
</protein>
<evidence type="ECO:0000313" key="3">
    <source>
        <dbReference type="Proteomes" id="UP000252187"/>
    </source>
</evidence>
<keyword evidence="4" id="KW-1185">Reference proteome</keyword>
<dbReference type="Proteomes" id="UP001172702">
    <property type="component" value="Unassembled WGS sequence"/>
</dbReference>
<dbReference type="EMBL" id="JAUHTB010000022">
    <property type="protein sequence ID" value="MDN4507368.1"/>
    <property type="molecule type" value="Genomic_DNA"/>
</dbReference>
<organism evidence="2 3">
    <name type="scientific">Dietzia maris</name>
    <dbReference type="NCBI Taxonomy" id="37915"/>
    <lineage>
        <taxon>Bacteria</taxon>
        <taxon>Bacillati</taxon>
        <taxon>Actinomycetota</taxon>
        <taxon>Actinomycetes</taxon>
        <taxon>Mycobacteriales</taxon>
        <taxon>Dietziaceae</taxon>
        <taxon>Dietzia</taxon>
    </lineage>
</organism>
<dbReference type="Proteomes" id="UP000252187">
    <property type="component" value="Unassembled WGS sequence"/>
</dbReference>
<comment type="caution">
    <text evidence="2">The sequence shown here is derived from an EMBL/GenBank/DDBJ whole genome shotgun (WGS) entry which is preliminary data.</text>
</comment>
<evidence type="ECO:0000313" key="2">
    <source>
        <dbReference type="EMBL" id="RBA33948.1"/>
    </source>
</evidence>
<accession>A0A365P918</accession>
<evidence type="ECO:0008006" key="5">
    <source>
        <dbReference type="Google" id="ProtNLM"/>
    </source>
</evidence>